<reference evidence="1 2" key="1">
    <citation type="submission" date="2019-05" db="EMBL/GenBank/DDBJ databases">
        <title>Another draft genome of Portunus trituberculatus and its Hox gene families provides insights of decapod evolution.</title>
        <authorList>
            <person name="Jeong J.-H."/>
            <person name="Song I."/>
            <person name="Kim S."/>
            <person name="Choi T."/>
            <person name="Kim D."/>
            <person name="Ryu S."/>
            <person name="Kim W."/>
        </authorList>
    </citation>
    <scope>NUCLEOTIDE SEQUENCE [LARGE SCALE GENOMIC DNA]</scope>
    <source>
        <tissue evidence="1">Muscle</tissue>
    </source>
</reference>
<sequence>MSLKEIVEDSLHSPVSGFWRFFFKFSEASGEPSMLPVWSLYMQTLQYPVLVPTFVIHSLPEFGSHLMEANAEGWEGRGLVERCQGGKVRSTEGEPKGAVLHSLQPANSCMGESV</sequence>
<dbReference type="Proteomes" id="UP000324222">
    <property type="component" value="Unassembled WGS sequence"/>
</dbReference>
<dbReference type="AlphaFoldDB" id="A0A5B7DLG5"/>
<evidence type="ECO:0000313" key="1">
    <source>
        <dbReference type="EMBL" id="MPC21933.1"/>
    </source>
</evidence>
<keyword evidence="2" id="KW-1185">Reference proteome</keyword>
<name>A0A5B7DLG5_PORTR</name>
<dbReference type="EMBL" id="VSRR010001033">
    <property type="protein sequence ID" value="MPC21933.1"/>
    <property type="molecule type" value="Genomic_DNA"/>
</dbReference>
<evidence type="ECO:0000313" key="2">
    <source>
        <dbReference type="Proteomes" id="UP000324222"/>
    </source>
</evidence>
<accession>A0A5B7DLG5</accession>
<comment type="caution">
    <text evidence="1">The sequence shown here is derived from an EMBL/GenBank/DDBJ whole genome shotgun (WGS) entry which is preliminary data.</text>
</comment>
<gene>
    <name evidence="1" type="ORF">E2C01_014937</name>
</gene>
<protein>
    <submittedName>
        <fullName evidence="1">Uncharacterized protein</fullName>
    </submittedName>
</protein>
<proteinExistence type="predicted"/>
<organism evidence="1 2">
    <name type="scientific">Portunus trituberculatus</name>
    <name type="common">Swimming crab</name>
    <name type="synonym">Neptunus trituberculatus</name>
    <dbReference type="NCBI Taxonomy" id="210409"/>
    <lineage>
        <taxon>Eukaryota</taxon>
        <taxon>Metazoa</taxon>
        <taxon>Ecdysozoa</taxon>
        <taxon>Arthropoda</taxon>
        <taxon>Crustacea</taxon>
        <taxon>Multicrustacea</taxon>
        <taxon>Malacostraca</taxon>
        <taxon>Eumalacostraca</taxon>
        <taxon>Eucarida</taxon>
        <taxon>Decapoda</taxon>
        <taxon>Pleocyemata</taxon>
        <taxon>Brachyura</taxon>
        <taxon>Eubrachyura</taxon>
        <taxon>Portunoidea</taxon>
        <taxon>Portunidae</taxon>
        <taxon>Portuninae</taxon>
        <taxon>Portunus</taxon>
    </lineage>
</organism>